<comment type="caution">
    <text evidence="2">The sequence shown here is derived from an EMBL/GenBank/DDBJ whole genome shotgun (WGS) entry which is preliminary data.</text>
</comment>
<protein>
    <submittedName>
        <fullName evidence="2">Uncharacterized protein</fullName>
    </submittedName>
</protein>
<keyword evidence="3" id="KW-1185">Reference proteome</keyword>
<proteinExistence type="predicted"/>
<accession>A0AAD2HH68</accession>
<sequence>MKCQAGDYRRFRMLVSAHTITMFKSVHSDKYWPR</sequence>
<reference evidence="2" key="1">
    <citation type="submission" date="2023-11" db="EMBL/GenBank/DDBJ databases">
        <authorList>
            <person name="De Vega J J."/>
            <person name="De Vega J J."/>
        </authorList>
    </citation>
    <scope>NUCLEOTIDE SEQUENCE</scope>
</reference>
<name>A0AAD2HH68_9AGAR</name>
<dbReference type="EMBL" id="CAVNYO010000403">
    <property type="protein sequence ID" value="CAK5274789.1"/>
    <property type="molecule type" value="Genomic_DNA"/>
</dbReference>
<organism evidence="2 3">
    <name type="scientific">Mycena citricolor</name>
    <dbReference type="NCBI Taxonomy" id="2018698"/>
    <lineage>
        <taxon>Eukaryota</taxon>
        <taxon>Fungi</taxon>
        <taxon>Dikarya</taxon>
        <taxon>Basidiomycota</taxon>
        <taxon>Agaricomycotina</taxon>
        <taxon>Agaricomycetes</taxon>
        <taxon>Agaricomycetidae</taxon>
        <taxon>Agaricales</taxon>
        <taxon>Marasmiineae</taxon>
        <taxon>Mycenaceae</taxon>
        <taxon>Mycena</taxon>
    </lineage>
</organism>
<dbReference type="Proteomes" id="UP001295794">
    <property type="component" value="Unassembled WGS sequence"/>
</dbReference>
<gene>
    <name evidence="1" type="ORF">MYCIT1_LOCUS149</name>
    <name evidence="2" type="ORF">MYCIT1_LOCUS22104</name>
</gene>
<evidence type="ECO:0000313" key="1">
    <source>
        <dbReference type="EMBL" id="CAK5261881.1"/>
    </source>
</evidence>
<dbReference type="EMBL" id="CAVNYO010000001">
    <property type="protein sequence ID" value="CAK5261881.1"/>
    <property type="molecule type" value="Genomic_DNA"/>
</dbReference>
<evidence type="ECO:0000313" key="3">
    <source>
        <dbReference type="Proteomes" id="UP001295794"/>
    </source>
</evidence>
<dbReference type="AlphaFoldDB" id="A0AAD2HH68"/>
<evidence type="ECO:0000313" key="2">
    <source>
        <dbReference type="EMBL" id="CAK5274789.1"/>
    </source>
</evidence>